<evidence type="ECO:0000313" key="1">
    <source>
        <dbReference type="EMBL" id="JAD94247.1"/>
    </source>
</evidence>
<protein>
    <submittedName>
        <fullName evidence="1">Uncharacterized protein</fullName>
    </submittedName>
</protein>
<proteinExistence type="predicted"/>
<reference evidence="1" key="2">
    <citation type="journal article" date="2015" name="Data Brief">
        <title>Shoot transcriptome of the giant reed, Arundo donax.</title>
        <authorList>
            <person name="Barrero R.A."/>
            <person name="Guerrero F.D."/>
            <person name="Moolhuijzen P."/>
            <person name="Goolsby J.A."/>
            <person name="Tidwell J."/>
            <person name="Bellgard S.E."/>
            <person name="Bellgard M.I."/>
        </authorList>
    </citation>
    <scope>NUCLEOTIDE SEQUENCE</scope>
    <source>
        <tissue evidence="1">Shoot tissue taken approximately 20 cm above the soil surface</tissue>
    </source>
</reference>
<sequence>MSTGSLSALLHGKKTPLHRFYRSLTSSLPYPVLSVGCVHHFAGHTAWQIIFRDR</sequence>
<accession>A0A0A9EDZ6</accession>
<dbReference type="EMBL" id="GBRH01203648">
    <property type="protein sequence ID" value="JAD94247.1"/>
    <property type="molecule type" value="Transcribed_RNA"/>
</dbReference>
<reference evidence="1" key="1">
    <citation type="submission" date="2014-09" db="EMBL/GenBank/DDBJ databases">
        <authorList>
            <person name="Magalhaes I.L.F."/>
            <person name="Oliveira U."/>
            <person name="Santos F.R."/>
            <person name="Vidigal T.H.D.A."/>
            <person name="Brescovit A.D."/>
            <person name="Santos A.J."/>
        </authorList>
    </citation>
    <scope>NUCLEOTIDE SEQUENCE</scope>
    <source>
        <tissue evidence="1">Shoot tissue taken approximately 20 cm above the soil surface</tissue>
    </source>
</reference>
<dbReference type="AlphaFoldDB" id="A0A0A9EDZ6"/>
<organism evidence="1">
    <name type="scientific">Arundo donax</name>
    <name type="common">Giant reed</name>
    <name type="synonym">Donax arundinaceus</name>
    <dbReference type="NCBI Taxonomy" id="35708"/>
    <lineage>
        <taxon>Eukaryota</taxon>
        <taxon>Viridiplantae</taxon>
        <taxon>Streptophyta</taxon>
        <taxon>Embryophyta</taxon>
        <taxon>Tracheophyta</taxon>
        <taxon>Spermatophyta</taxon>
        <taxon>Magnoliopsida</taxon>
        <taxon>Liliopsida</taxon>
        <taxon>Poales</taxon>
        <taxon>Poaceae</taxon>
        <taxon>PACMAD clade</taxon>
        <taxon>Arundinoideae</taxon>
        <taxon>Arundineae</taxon>
        <taxon>Arundo</taxon>
    </lineage>
</organism>
<name>A0A0A9EDZ6_ARUDO</name>